<dbReference type="Proteomes" id="UP000028828">
    <property type="component" value="Unassembled WGS sequence"/>
</dbReference>
<proteinExistence type="predicted"/>
<evidence type="ECO:0000313" key="3">
    <source>
        <dbReference type="EMBL" id="KFG28781.1"/>
    </source>
</evidence>
<dbReference type="InterPro" id="IPR028078">
    <property type="entry name" value="ACDC"/>
</dbReference>
<dbReference type="AlphaFoldDB" id="A0A086J9G3"/>
<dbReference type="OrthoDB" id="10304509at2759"/>
<accession>A0A086J9G3</accession>
<gene>
    <name evidence="3" type="ORF">TGP89_300070</name>
</gene>
<protein>
    <recommendedName>
        <fullName evidence="2">AP2-coincident C-terminal domain-containing protein</fullName>
    </recommendedName>
</protein>
<feature type="region of interest" description="Disordered" evidence="1">
    <location>
        <begin position="116"/>
        <end position="139"/>
    </location>
</feature>
<evidence type="ECO:0000313" key="4">
    <source>
        <dbReference type="Proteomes" id="UP000028828"/>
    </source>
</evidence>
<comment type="caution">
    <text evidence="3">The sequence shown here is derived from an EMBL/GenBank/DDBJ whole genome shotgun (WGS) entry which is preliminary data.</text>
</comment>
<dbReference type="EMBL" id="AEYI02002296">
    <property type="protein sequence ID" value="KFG28781.1"/>
    <property type="molecule type" value="Genomic_DNA"/>
</dbReference>
<reference evidence="3 4" key="1">
    <citation type="submission" date="2014-03" db="EMBL/GenBank/DDBJ databases">
        <authorList>
            <person name="Sibley D."/>
            <person name="Venepally P."/>
            <person name="Karamycheva S."/>
            <person name="Hadjithomas M."/>
            <person name="Khan A."/>
            <person name="Brunk B."/>
            <person name="Roos D."/>
            <person name="Caler E."/>
            <person name="Lorenzi H."/>
        </authorList>
    </citation>
    <scope>NUCLEOTIDE SEQUENCE [LARGE SCALE GENOMIC DNA]</scope>
    <source>
        <strain evidence="4">p89</strain>
    </source>
</reference>
<feature type="domain" description="AP2-coincident C-terminal" evidence="2">
    <location>
        <begin position="429"/>
        <end position="531"/>
    </location>
</feature>
<sequence length="550" mass="58915">MAGLLPSYYSIASFLGSYQITVFIMDAGVTPEYLHDPTPPETSQPATEHCPPTFQSLSLPLLLEGSIKRPAMCRTAEDLAPLSSLASPQRRTLSRKRRRPADSFHAQCESFATLSEPSTCPSAMVSTQAQGEPRSETDERATVWFNSETNEVDSRQVSGHRTTCFTSANVVARLGCPSMLTAESSEGPVSNDNQQQLTRFFPQFVDTLPTSALTTESQRILTEACPDLVFGEGSSPAVAALPSDNTRSEATATWEENGEAAAWGCGYCTESETAPTAPWALRPRDVEGSDGDTSHQAVQSLLVPLEFLPPWPLDSELPETSADHTLATEAVSYDEDTRSTGGRNGDASALVEHQIDLFDQEKTAAVGSSLPQTPSASAALGSELHLRNLLAFITPVLSALAAALAAPCVSATGLEAAPFPGLPGPSVSSCDIELSQKAIRLIFRDLQHVCLPLLTNTLSMSPAEAEYVSTALKRHADMIDSVTSAPLPQINCISPYGFSLLFWPYLSIFKKCLIDCVMPSSLSKFEQIRLLLLVCNTPEPPGAPGATAYL</sequence>
<dbReference type="VEuPathDB" id="ToxoDB:TGP89_300070"/>
<name>A0A086J9G3_TOXGO</name>
<evidence type="ECO:0000256" key="1">
    <source>
        <dbReference type="SAM" id="MobiDB-lite"/>
    </source>
</evidence>
<organism evidence="3 4">
    <name type="scientific">Toxoplasma gondii p89</name>
    <dbReference type="NCBI Taxonomy" id="943119"/>
    <lineage>
        <taxon>Eukaryota</taxon>
        <taxon>Sar</taxon>
        <taxon>Alveolata</taxon>
        <taxon>Apicomplexa</taxon>
        <taxon>Conoidasida</taxon>
        <taxon>Coccidia</taxon>
        <taxon>Eucoccidiorida</taxon>
        <taxon>Eimeriorina</taxon>
        <taxon>Sarcocystidae</taxon>
        <taxon>Toxoplasma</taxon>
    </lineage>
</organism>
<evidence type="ECO:0000259" key="2">
    <source>
        <dbReference type="Pfam" id="PF14733"/>
    </source>
</evidence>
<dbReference type="Pfam" id="PF14733">
    <property type="entry name" value="ACDC"/>
    <property type="match status" value="1"/>
</dbReference>
<feature type="compositionally biased region" description="Polar residues" evidence="1">
    <location>
        <begin position="116"/>
        <end position="130"/>
    </location>
</feature>